<keyword evidence="4" id="KW-1185">Reference proteome</keyword>
<gene>
    <name evidence="3" type="ORF">ABS766_06335</name>
</gene>
<comment type="caution">
    <text evidence="3">The sequence shown here is derived from an EMBL/GenBank/DDBJ whole genome shotgun (WGS) entry which is preliminary data.</text>
</comment>
<feature type="domain" description="DUF2520" evidence="2">
    <location>
        <begin position="122"/>
        <end position="246"/>
    </location>
</feature>
<feature type="domain" description="Putative oxidoreductase/dehydrogenase Rossmann-like" evidence="1">
    <location>
        <begin position="2"/>
        <end position="98"/>
    </location>
</feature>
<reference evidence="3 4" key="1">
    <citation type="submission" date="2024-06" db="EMBL/GenBank/DDBJ databases">
        <authorList>
            <person name="Kaempfer P."/>
            <person name="Viver T."/>
        </authorList>
    </citation>
    <scope>NUCLEOTIDE SEQUENCE [LARGE SCALE GENOMIC DNA]</scope>
    <source>
        <strain evidence="3 4">ST-119</strain>
    </source>
</reference>
<organism evidence="3 4">
    <name type="scientific">Flavobacterium rhizosphaerae</name>
    <dbReference type="NCBI Taxonomy" id="3163298"/>
    <lineage>
        <taxon>Bacteria</taxon>
        <taxon>Pseudomonadati</taxon>
        <taxon>Bacteroidota</taxon>
        <taxon>Flavobacteriia</taxon>
        <taxon>Flavobacteriales</taxon>
        <taxon>Flavobacteriaceae</taxon>
        <taxon>Flavobacterium</taxon>
    </lineage>
</organism>
<proteinExistence type="predicted"/>
<dbReference type="InterPro" id="IPR036291">
    <property type="entry name" value="NAD(P)-bd_dom_sf"/>
</dbReference>
<evidence type="ECO:0000313" key="3">
    <source>
        <dbReference type="EMBL" id="MFL9844032.1"/>
    </source>
</evidence>
<evidence type="ECO:0000313" key="4">
    <source>
        <dbReference type="Proteomes" id="UP001629156"/>
    </source>
</evidence>
<sequence length="253" mass="28200">MLKVVVIGSGNVGQHLIKALKAVPDVLLLQAFSRHPEKLDNILVPEQITDNITNLVDADLYIIAVKDDAVMQLSSQLNFTDKLVVHTSGSLGLEAIDNKNRGGVFYPLQTFSVNREINFNTVPFCLEAENETDYTILKELASKLSKNVYNVNSAQRQALHVAAVFVNNFTNHMYTIGSKICDDNSLPFDILKPLIQETAFKIQDLPPTQAQTGPAIRNDILTIQKHVNFLTNEKIREIYILLSQSIQANAEKL</sequence>
<dbReference type="InterPro" id="IPR008927">
    <property type="entry name" value="6-PGluconate_DH-like_C_sf"/>
</dbReference>
<dbReference type="InterPro" id="IPR018931">
    <property type="entry name" value="DUF2520"/>
</dbReference>
<dbReference type="Pfam" id="PF10728">
    <property type="entry name" value="DUF2520"/>
    <property type="match status" value="1"/>
</dbReference>
<dbReference type="PANTHER" id="PTHR40459">
    <property type="entry name" value="CONSERVED HYPOTHETICAL ALANINE AND LEUCINE RICH PROTEIN"/>
    <property type="match status" value="1"/>
</dbReference>
<dbReference type="Gene3D" id="3.40.50.720">
    <property type="entry name" value="NAD(P)-binding Rossmann-like Domain"/>
    <property type="match status" value="1"/>
</dbReference>
<name>A0ABW8YVR8_9FLAO</name>
<dbReference type="InterPro" id="IPR019665">
    <property type="entry name" value="OxRdtase/DH_put_Rossmann_dom"/>
</dbReference>
<accession>A0ABW8YVR8</accession>
<evidence type="ECO:0000259" key="1">
    <source>
        <dbReference type="Pfam" id="PF10727"/>
    </source>
</evidence>
<dbReference type="SUPFAM" id="SSF51735">
    <property type="entry name" value="NAD(P)-binding Rossmann-fold domains"/>
    <property type="match status" value="1"/>
</dbReference>
<dbReference type="Pfam" id="PF10727">
    <property type="entry name" value="Rossmann-like"/>
    <property type="match status" value="1"/>
</dbReference>
<dbReference type="Gene3D" id="1.10.1040.20">
    <property type="entry name" value="ProC-like, C-terminal domain"/>
    <property type="match status" value="1"/>
</dbReference>
<evidence type="ECO:0000259" key="2">
    <source>
        <dbReference type="Pfam" id="PF10728"/>
    </source>
</evidence>
<dbReference type="RefSeq" id="WP_408084281.1">
    <property type="nucleotide sequence ID" value="NZ_JBELPZ010000004.1"/>
</dbReference>
<dbReference type="SUPFAM" id="SSF48179">
    <property type="entry name" value="6-phosphogluconate dehydrogenase C-terminal domain-like"/>
    <property type="match status" value="1"/>
</dbReference>
<dbReference type="Proteomes" id="UP001629156">
    <property type="component" value="Unassembled WGS sequence"/>
</dbReference>
<protein>
    <submittedName>
        <fullName evidence="3">DUF2520 domain-containing protein</fullName>
    </submittedName>
</protein>
<dbReference type="EMBL" id="JBELPZ010000004">
    <property type="protein sequence ID" value="MFL9844032.1"/>
    <property type="molecule type" value="Genomic_DNA"/>
</dbReference>
<dbReference type="PANTHER" id="PTHR40459:SF1">
    <property type="entry name" value="CONSERVED HYPOTHETICAL ALANINE AND LEUCINE RICH PROTEIN"/>
    <property type="match status" value="1"/>
</dbReference>
<dbReference type="InterPro" id="IPR037108">
    <property type="entry name" value="TM1727-like_C_sf"/>
</dbReference>